<dbReference type="InterPro" id="IPR016185">
    <property type="entry name" value="PreATP-grasp_dom_sf"/>
</dbReference>
<accession>A0A075I7B4</accession>
<dbReference type="InterPro" id="IPR005480">
    <property type="entry name" value="CPSase_lsu_oligo"/>
</dbReference>
<dbReference type="Pfam" id="PF25596">
    <property type="entry name" value="CPSase_L_D1"/>
    <property type="match status" value="1"/>
</dbReference>
<evidence type="ECO:0000256" key="10">
    <source>
        <dbReference type="PROSITE-ProRule" id="PRU00409"/>
    </source>
</evidence>
<dbReference type="GO" id="GO:0004088">
    <property type="term" value="F:carbamoyl-phosphate synthase (glutamine-hydrolyzing) activity"/>
    <property type="evidence" value="ECO:0007669"/>
    <property type="project" value="UniProtKB-EC"/>
</dbReference>
<dbReference type="InterPro" id="IPR036897">
    <property type="entry name" value="CarbamoylP_synth_lsu_oligo_sf"/>
</dbReference>
<evidence type="ECO:0000256" key="7">
    <source>
        <dbReference type="ARBA" id="ARBA00022975"/>
    </source>
</evidence>
<dbReference type="EC" id="6.3.5.5" evidence="12"/>
<keyword evidence="4 10" id="KW-0547">Nucleotide-binding</keyword>
<evidence type="ECO:0000313" key="12">
    <source>
        <dbReference type="EMBL" id="AIF22587.1"/>
    </source>
</evidence>
<proteinExistence type="inferred from homology"/>
<dbReference type="PRINTS" id="PR00098">
    <property type="entry name" value="CPSASE"/>
</dbReference>
<protein>
    <submittedName>
        <fullName evidence="12">Carbamoyl-phosphate synthase large subunit (CarB, CPA2)</fullName>
        <ecNumber evidence="12">6.3.5.5</ecNumber>
    </submittedName>
</protein>
<evidence type="ECO:0000256" key="5">
    <source>
        <dbReference type="ARBA" id="ARBA00022840"/>
    </source>
</evidence>
<evidence type="ECO:0000256" key="9">
    <source>
        <dbReference type="ARBA" id="ARBA00047359"/>
    </source>
</evidence>
<keyword evidence="3" id="KW-0479">Metal-binding</keyword>
<dbReference type="Gene3D" id="1.10.1030.10">
    <property type="entry name" value="Carbamoyl-phosphate synthetase, large subunit oligomerisation domain"/>
    <property type="match status" value="1"/>
</dbReference>
<evidence type="ECO:0000256" key="2">
    <source>
        <dbReference type="ARBA" id="ARBA00022598"/>
    </source>
</evidence>
<evidence type="ECO:0000256" key="4">
    <source>
        <dbReference type="ARBA" id="ARBA00022741"/>
    </source>
</evidence>
<dbReference type="SUPFAM" id="SSF48108">
    <property type="entry name" value="Carbamoyl phosphate synthetase, large subunit connection domain"/>
    <property type="match status" value="1"/>
</dbReference>
<dbReference type="UniPathway" id="UPA00068">
    <property type="reaction ID" value="UER00171"/>
</dbReference>
<dbReference type="PANTHER" id="PTHR11405:SF53">
    <property type="entry name" value="CARBAMOYL-PHOSPHATE SYNTHASE [AMMONIA], MITOCHONDRIAL"/>
    <property type="match status" value="1"/>
</dbReference>
<evidence type="ECO:0000259" key="11">
    <source>
        <dbReference type="PROSITE" id="PS50975"/>
    </source>
</evidence>
<dbReference type="GO" id="GO:0005737">
    <property type="term" value="C:cytoplasm"/>
    <property type="evidence" value="ECO:0007669"/>
    <property type="project" value="TreeGrafter"/>
</dbReference>
<dbReference type="InterPro" id="IPR011761">
    <property type="entry name" value="ATP-grasp"/>
</dbReference>
<dbReference type="GO" id="GO:0006541">
    <property type="term" value="P:glutamine metabolic process"/>
    <property type="evidence" value="ECO:0007669"/>
    <property type="project" value="TreeGrafter"/>
</dbReference>
<dbReference type="Gene3D" id="3.40.50.20">
    <property type="match status" value="1"/>
</dbReference>
<keyword evidence="5 10" id="KW-0067">ATP-binding</keyword>
<dbReference type="InterPro" id="IPR005483">
    <property type="entry name" value="CPSase_dom"/>
</dbReference>
<dbReference type="EMBL" id="KF901213">
    <property type="protein sequence ID" value="AIF22587.1"/>
    <property type="molecule type" value="Genomic_DNA"/>
</dbReference>
<keyword evidence="7" id="KW-0665">Pyrimidine biosynthesis</keyword>
<dbReference type="InterPro" id="IPR005479">
    <property type="entry name" value="CPAse_ATP-bd"/>
</dbReference>
<dbReference type="InterPro" id="IPR058047">
    <property type="entry name" value="CPSase_preATP-grasp"/>
</dbReference>
<dbReference type="Gene3D" id="3.30.470.20">
    <property type="entry name" value="ATP-grasp fold, B domain"/>
    <property type="match status" value="1"/>
</dbReference>
<dbReference type="FunFam" id="1.10.1030.10:FF:000002">
    <property type="entry name" value="Carbamoyl-phosphate synthase large chain"/>
    <property type="match status" value="1"/>
</dbReference>
<feature type="domain" description="ATP-grasp" evidence="11">
    <location>
        <begin position="31"/>
        <end position="94"/>
    </location>
</feature>
<dbReference type="GO" id="GO:0004087">
    <property type="term" value="F:carbamoyl-phosphate synthase (ammonia) activity"/>
    <property type="evidence" value="ECO:0007669"/>
    <property type="project" value="UniProtKB-EC"/>
</dbReference>
<comment type="similarity">
    <text evidence="1">Belongs to the CarB family.</text>
</comment>
<keyword evidence="6" id="KW-0460">Magnesium</keyword>
<dbReference type="GO" id="GO:0006526">
    <property type="term" value="P:L-arginine biosynthetic process"/>
    <property type="evidence" value="ECO:0007669"/>
    <property type="project" value="UniProtKB-UniPathway"/>
</dbReference>
<dbReference type="Pfam" id="PF02787">
    <property type="entry name" value="CPSase_L_D3"/>
    <property type="match status" value="1"/>
</dbReference>
<gene>
    <name evidence="12" type="primary">CPA2</name>
    <name evidence="12" type="synonym">carB</name>
</gene>
<dbReference type="SUPFAM" id="SSF56059">
    <property type="entry name" value="Glutathione synthetase ATP-binding domain-like"/>
    <property type="match status" value="1"/>
</dbReference>
<reference evidence="12" key="1">
    <citation type="journal article" date="2014" name="Genome Biol. Evol.">
        <title>Pangenome evidence for extensive interdomain horizontal transfer affecting lineage core and shell genes in uncultured planktonic thaumarchaeota and euryarchaeota.</title>
        <authorList>
            <person name="Deschamps P."/>
            <person name="Zivanovic Y."/>
            <person name="Moreira D."/>
            <person name="Rodriguez-Valera F."/>
            <person name="Lopez-Garcia P."/>
        </authorList>
    </citation>
    <scope>NUCLEOTIDE SEQUENCE</scope>
</reference>
<dbReference type="GO" id="GO:0005524">
    <property type="term" value="F:ATP binding"/>
    <property type="evidence" value="ECO:0007669"/>
    <property type="project" value="UniProtKB-UniRule"/>
</dbReference>
<dbReference type="Pfam" id="PF02786">
    <property type="entry name" value="CPSase_L_D2"/>
    <property type="match status" value="1"/>
</dbReference>
<dbReference type="GO" id="GO:0006221">
    <property type="term" value="P:pyrimidine nucleotide biosynthetic process"/>
    <property type="evidence" value="ECO:0007669"/>
    <property type="project" value="UniProtKB-KW"/>
</dbReference>
<dbReference type="PROSITE" id="PS50975">
    <property type="entry name" value="ATP_GRASP"/>
    <property type="match status" value="1"/>
</dbReference>
<keyword evidence="8" id="KW-0464">Manganese</keyword>
<keyword evidence="2 12" id="KW-0436">Ligase</keyword>
<comment type="catalytic activity">
    <reaction evidence="9">
        <text>hydrogencarbonate + NH4(+) + 2 ATP = carbamoyl phosphate + 2 ADP + phosphate + 2 H(+)</text>
        <dbReference type="Rhea" id="RHEA:18029"/>
        <dbReference type="ChEBI" id="CHEBI:15378"/>
        <dbReference type="ChEBI" id="CHEBI:17544"/>
        <dbReference type="ChEBI" id="CHEBI:28938"/>
        <dbReference type="ChEBI" id="CHEBI:30616"/>
        <dbReference type="ChEBI" id="CHEBI:43474"/>
        <dbReference type="ChEBI" id="CHEBI:58228"/>
        <dbReference type="ChEBI" id="CHEBI:456216"/>
        <dbReference type="EC" id="6.3.4.16"/>
    </reaction>
</comment>
<evidence type="ECO:0000256" key="1">
    <source>
        <dbReference type="ARBA" id="ARBA00009799"/>
    </source>
</evidence>
<evidence type="ECO:0000256" key="8">
    <source>
        <dbReference type="ARBA" id="ARBA00023211"/>
    </source>
</evidence>
<name>A0A075I7B4_9ARCH</name>
<dbReference type="SUPFAM" id="SSF52440">
    <property type="entry name" value="PreATP-grasp domain"/>
    <property type="match status" value="1"/>
</dbReference>
<sequence>MENVLSMKVHTGDNIVVAPSQTIDNHEYHMLRSAALRATKHVGIVGECNIQFALDQSSDKYAAIEINPRLSRSSALASKATGYPLAYMSAKIGLGYSLPELVNTVTKKTTACFEPALDYIVCKHPRWDFTKFELANRNLGPTMKSVGEVMAIGRKFEEVLQKSIRMLDIGKDGLVLNRQNNKSFNEEEIEEHLQTPDDDILYYVVAALHKGISIEKIYHLSAIDPWFLKKINNIVEIERKLKSSALDQKLLTDAKQFGFSDKQIGRAVKKKELEVRKIRKDLGIVPVIKQIDTLAAEWPAETNYLYLTYGGTENDISITSKDNGIIVLGAGPYRIGSSVEFDWGTVNMVWGLRDGGEKMS</sequence>
<organism evidence="12">
    <name type="scientific">uncultured marine thaumarchaeote SAT1000_09_H09</name>
    <dbReference type="NCBI Taxonomy" id="1456371"/>
    <lineage>
        <taxon>Archaea</taxon>
        <taxon>Nitrososphaerota</taxon>
        <taxon>environmental samples</taxon>
    </lineage>
</organism>
<evidence type="ECO:0000256" key="3">
    <source>
        <dbReference type="ARBA" id="ARBA00022723"/>
    </source>
</evidence>
<dbReference type="SMART" id="SM01096">
    <property type="entry name" value="CPSase_L_D3"/>
    <property type="match status" value="1"/>
</dbReference>
<dbReference type="GO" id="GO:0046872">
    <property type="term" value="F:metal ion binding"/>
    <property type="evidence" value="ECO:0007669"/>
    <property type="project" value="UniProtKB-KW"/>
</dbReference>
<evidence type="ECO:0000256" key="6">
    <source>
        <dbReference type="ARBA" id="ARBA00022842"/>
    </source>
</evidence>
<dbReference type="PANTHER" id="PTHR11405">
    <property type="entry name" value="CARBAMOYLTRANSFERASE FAMILY MEMBER"/>
    <property type="match status" value="1"/>
</dbReference>
<dbReference type="AlphaFoldDB" id="A0A075I7B4"/>